<evidence type="ECO:0000256" key="4">
    <source>
        <dbReference type="SAM" id="MobiDB-lite"/>
    </source>
</evidence>
<dbReference type="PANTHER" id="PTHR11875">
    <property type="entry name" value="TESTIS-SPECIFIC Y-ENCODED PROTEIN"/>
    <property type="match status" value="1"/>
</dbReference>
<keyword evidence="2" id="KW-0143">Chaperone</keyword>
<dbReference type="Gene3D" id="1.20.5.1500">
    <property type="match status" value="1"/>
</dbReference>
<dbReference type="SUPFAM" id="SSF143113">
    <property type="entry name" value="NAP-like"/>
    <property type="match status" value="1"/>
</dbReference>
<gene>
    <name evidence="5" type="ORF">Fmac_026363</name>
</gene>
<evidence type="ECO:0000256" key="2">
    <source>
        <dbReference type="ARBA" id="ARBA00023186"/>
    </source>
</evidence>
<evidence type="ECO:0000256" key="1">
    <source>
        <dbReference type="ARBA" id="ARBA00009947"/>
    </source>
</evidence>
<feature type="compositionally biased region" description="Acidic residues" evidence="4">
    <location>
        <begin position="124"/>
        <end position="139"/>
    </location>
</feature>
<feature type="region of interest" description="Disordered" evidence="4">
    <location>
        <begin position="197"/>
        <end position="242"/>
    </location>
</feature>
<comment type="similarity">
    <text evidence="1">Belongs to the nucleosome assembly protein (NAP) family.</text>
</comment>
<reference evidence="5 6" key="1">
    <citation type="submission" date="2024-08" db="EMBL/GenBank/DDBJ databases">
        <title>Insights into the chromosomal genome structure of Flemingia macrophylla.</title>
        <authorList>
            <person name="Ding Y."/>
            <person name="Zhao Y."/>
            <person name="Bi W."/>
            <person name="Wu M."/>
            <person name="Zhao G."/>
            <person name="Gong Y."/>
            <person name="Li W."/>
            <person name="Zhang P."/>
        </authorList>
    </citation>
    <scope>NUCLEOTIDE SEQUENCE [LARGE SCALE GENOMIC DNA]</scope>
    <source>
        <strain evidence="5">DYQJB</strain>
        <tissue evidence="5">Leaf</tissue>
    </source>
</reference>
<dbReference type="Proteomes" id="UP001603857">
    <property type="component" value="Unassembled WGS sequence"/>
</dbReference>
<name>A0ABD1LEN7_9FABA</name>
<evidence type="ECO:0000313" key="5">
    <source>
        <dbReference type="EMBL" id="KAL2321984.1"/>
    </source>
</evidence>
<feature type="coiled-coil region" evidence="3">
    <location>
        <begin position="27"/>
        <end position="61"/>
    </location>
</feature>
<protein>
    <submittedName>
        <fullName evidence="5">Uncharacterized protein</fullName>
    </submittedName>
</protein>
<feature type="compositionally biased region" description="Low complexity" evidence="4">
    <location>
        <begin position="204"/>
        <end position="218"/>
    </location>
</feature>
<sequence>MVGHRSKKLKVEENCKVNISEKLVLSFEKLEEVQDELLKINEKHSDEVLKMEQKFNEMRKLVYDKRNEIIESVPSFWLHAFMGHPVLFEILNYEDQKGNISLHMQVAELIENDLWPNPLSYFGNEDDEEDSDDEVDDEPSSLAPPSPTAFPRVTSPYPALPRATSPNLAALAPPPPIAPRPRLFPLMRRARAFYPHPPHRRLLPHPALPRATSPNPAALAPPPPTAPHRASSPHGAELEPSTLAQPRSCLLPHRAAIAIAPPPSPASARILPSSSTSSSWRIFRCQCW</sequence>
<feature type="region of interest" description="Disordered" evidence="4">
    <location>
        <begin position="120"/>
        <end position="176"/>
    </location>
</feature>
<comment type="caution">
    <text evidence="5">The sequence shown here is derived from an EMBL/GenBank/DDBJ whole genome shotgun (WGS) entry which is preliminary data.</text>
</comment>
<dbReference type="InterPro" id="IPR002164">
    <property type="entry name" value="NAP_family"/>
</dbReference>
<dbReference type="GO" id="GO:0042393">
    <property type="term" value="F:histone binding"/>
    <property type="evidence" value="ECO:0007669"/>
    <property type="project" value="UniProtKB-ARBA"/>
</dbReference>
<dbReference type="AlphaFoldDB" id="A0ABD1LEN7"/>
<dbReference type="GO" id="GO:0005634">
    <property type="term" value="C:nucleus"/>
    <property type="evidence" value="ECO:0007669"/>
    <property type="project" value="UniProtKB-ARBA"/>
</dbReference>
<dbReference type="EMBL" id="JBGMDY010000009">
    <property type="protein sequence ID" value="KAL2321984.1"/>
    <property type="molecule type" value="Genomic_DNA"/>
</dbReference>
<dbReference type="InterPro" id="IPR037231">
    <property type="entry name" value="NAP-like_sf"/>
</dbReference>
<evidence type="ECO:0000256" key="3">
    <source>
        <dbReference type="SAM" id="Coils"/>
    </source>
</evidence>
<keyword evidence="3" id="KW-0175">Coiled coil</keyword>
<proteinExistence type="inferred from homology"/>
<keyword evidence="6" id="KW-1185">Reference proteome</keyword>
<accession>A0ABD1LEN7</accession>
<dbReference type="GO" id="GO:0000724">
    <property type="term" value="P:double-strand break repair via homologous recombination"/>
    <property type="evidence" value="ECO:0007669"/>
    <property type="project" value="UniProtKB-ARBA"/>
</dbReference>
<evidence type="ECO:0000313" key="6">
    <source>
        <dbReference type="Proteomes" id="UP001603857"/>
    </source>
</evidence>
<organism evidence="5 6">
    <name type="scientific">Flemingia macrophylla</name>
    <dbReference type="NCBI Taxonomy" id="520843"/>
    <lineage>
        <taxon>Eukaryota</taxon>
        <taxon>Viridiplantae</taxon>
        <taxon>Streptophyta</taxon>
        <taxon>Embryophyta</taxon>
        <taxon>Tracheophyta</taxon>
        <taxon>Spermatophyta</taxon>
        <taxon>Magnoliopsida</taxon>
        <taxon>eudicotyledons</taxon>
        <taxon>Gunneridae</taxon>
        <taxon>Pentapetalae</taxon>
        <taxon>rosids</taxon>
        <taxon>fabids</taxon>
        <taxon>Fabales</taxon>
        <taxon>Fabaceae</taxon>
        <taxon>Papilionoideae</taxon>
        <taxon>50 kb inversion clade</taxon>
        <taxon>NPAAA clade</taxon>
        <taxon>indigoferoid/millettioid clade</taxon>
        <taxon>Phaseoleae</taxon>
        <taxon>Flemingia</taxon>
    </lineage>
</organism>